<dbReference type="SUPFAM" id="SSF103473">
    <property type="entry name" value="MFS general substrate transporter"/>
    <property type="match status" value="1"/>
</dbReference>
<feature type="transmembrane region" description="Helical" evidence="1">
    <location>
        <begin position="741"/>
        <end position="760"/>
    </location>
</feature>
<proteinExistence type="predicted"/>
<feature type="transmembrane region" description="Helical" evidence="1">
    <location>
        <begin position="803"/>
        <end position="823"/>
    </location>
</feature>
<feature type="transmembrane region" description="Helical" evidence="1">
    <location>
        <begin position="449"/>
        <end position="468"/>
    </location>
</feature>
<feature type="transmembrane region" description="Helical" evidence="1">
    <location>
        <begin position="1164"/>
        <end position="1181"/>
    </location>
</feature>
<accession>A0A174D443</accession>
<name>A0A174D443_9FIRM</name>
<evidence type="ECO:0000313" key="2">
    <source>
        <dbReference type="EMBL" id="CUO20411.1"/>
    </source>
</evidence>
<feature type="transmembrane region" description="Helical" evidence="1">
    <location>
        <begin position="214"/>
        <end position="233"/>
    </location>
</feature>
<dbReference type="EMBL" id="CYZE01000004">
    <property type="protein sequence ID" value="CUO20411.1"/>
    <property type="molecule type" value="Genomic_DNA"/>
</dbReference>
<evidence type="ECO:0000313" key="3">
    <source>
        <dbReference type="Proteomes" id="UP000095651"/>
    </source>
</evidence>
<feature type="transmembrane region" description="Helical" evidence="1">
    <location>
        <begin position="12"/>
        <end position="31"/>
    </location>
</feature>
<reference evidence="2 3" key="1">
    <citation type="submission" date="2015-09" db="EMBL/GenBank/DDBJ databases">
        <authorList>
            <consortium name="Pathogen Informatics"/>
        </authorList>
    </citation>
    <scope>NUCLEOTIDE SEQUENCE [LARGE SCALE GENOMIC DNA]</scope>
    <source>
        <strain evidence="2 3">2789STDY5608850</strain>
    </source>
</reference>
<feature type="transmembrane region" description="Helical" evidence="1">
    <location>
        <begin position="158"/>
        <end position="175"/>
    </location>
</feature>
<feature type="transmembrane region" description="Helical" evidence="1">
    <location>
        <begin position="1110"/>
        <end position="1131"/>
    </location>
</feature>
<feature type="transmembrane region" description="Helical" evidence="1">
    <location>
        <begin position="830"/>
        <end position="853"/>
    </location>
</feature>
<feature type="transmembrane region" description="Helical" evidence="1">
    <location>
        <begin position="418"/>
        <end position="442"/>
    </location>
</feature>
<dbReference type="Proteomes" id="UP000095651">
    <property type="component" value="Unassembled WGS sequence"/>
</dbReference>
<keyword evidence="1" id="KW-0472">Membrane</keyword>
<keyword evidence="1" id="KW-1133">Transmembrane helix</keyword>
<feature type="transmembrane region" description="Helical" evidence="1">
    <location>
        <begin position="627"/>
        <end position="644"/>
    </location>
</feature>
<dbReference type="InterPro" id="IPR036259">
    <property type="entry name" value="MFS_trans_sf"/>
</dbReference>
<feature type="transmembrane region" description="Helical" evidence="1">
    <location>
        <begin position="665"/>
        <end position="686"/>
    </location>
</feature>
<sequence length="1187" mass="136550">MPMYEKIIKNKCWFICVALFIAATFSFAVYINTQKIKTDIPRTVTLTALNDKDSRSSGYEVWIEEIAVDGKALDLQGLFNQKNVTYLYNKILLMPDNGSVTIEIPDGKNLELTVIKHNWSGYISISTNEYENSLNLFSKISQHECIALGNQSGFKANVSFIAFIFLFAFLIIFYLMKEILDSRKRKLGIFSGVALFVLIIFLVTGTNFAKWSTWVWIISIILLLFGGTYCIILPLIRKYLDQKNYGIFFVCVLLGIVLAIMALKTSDFNYSDLWLANQMNRYPINLAIYPSGEKNELAESTELWLNYLVYDGKTQPLNSSVDWETSNWTLVDNSRLYCSNATSVSPYKLEGVNLPVSIGTVYSPYSGIAKVSLNNFTKEVDLYQADIEWGFLSVDYLFYNEIMQDINRYLFPNQFASVIYYLLAGIIGGTYLGLLPLSLCFITKRQPSLYWACCIAITIIAFGGLYLITANRLYSNQFLELNVANKKNVESTGNWITIYDISSSGVADGNNGQELKHEAPATWHRQYKNGVIFSSNTPANDPLVYNYRVLGTNPHMYSDNRKNTYDAGNGIFIKLKKGPDGGILSLKKNGEEQFIDCYSPVERVDYVQVDELFNSKFSQESKIFHQIIYWLFGGIIFGFIFYFRKTVTDIIGIMYLNYKTLNLKTHILMFLLALYCSFALFGQGLLFDEFQIWKPGAWRIVCFLLITFLISILIPVFFRVLDSYCGVRGKSKRKLYKTRQIFLMTFFSCMLVLLLWYFAFYPGVVNADVNAQWNQTQELTFYSNWHPIFHTLLIKFLAGPDNTLSTVVLFQLVFISGIIARILTFLYERYYTTASILIITIIILILPNSVIYIDLTKDVLGTFSYLWILFLLSKFLIDGPQLFWGRKVNILELAVAFIFVSNIRHNGQFICAPVALIMILISIICKYKTRFIVLSFGSIFLLNSCLNMGMYQYTHYYNYTEGLKYVTPVNDLASLVQNDLIIDANTTMLLEKVMPIEQWKTAYNPYYASDAVLKNNIDYTAIYRNFKLSNVLNLYLKNLKEYPGYIIRSRLLGSYLIWGIRESKDPHAYNKHVYFEVRSNPFGLERKNTLLKGLGKNYVLTYRNLEFLDIVIWRGGIHIVFLLGIILYLYVRNKSKYILILIPSILFTAALIISTPALNYRYVHYLYLTSLYMIALLPVIINKTKEG</sequence>
<gene>
    <name evidence="2" type="ORF">ERS852407_02150</name>
</gene>
<feature type="transmembrane region" description="Helical" evidence="1">
    <location>
        <begin position="931"/>
        <end position="953"/>
    </location>
</feature>
<feature type="transmembrane region" description="Helical" evidence="1">
    <location>
        <begin position="698"/>
        <end position="721"/>
    </location>
</feature>
<keyword evidence="1" id="KW-0812">Transmembrane</keyword>
<feature type="transmembrane region" description="Helical" evidence="1">
    <location>
        <begin position="187"/>
        <end position="208"/>
    </location>
</feature>
<feature type="transmembrane region" description="Helical" evidence="1">
    <location>
        <begin position="1138"/>
        <end position="1158"/>
    </location>
</feature>
<dbReference type="AlphaFoldDB" id="A0A174D443"/>
<feature type="transmembrane region" description="Helical" evidence="1">
    <location>
        <begin position="245"/>
        <end position="263"/>
    </location>
</feature>
<feature type="transmembrane region" description="Helical" evidence="1">
    <location>
        <begin position="907"/>
        <end position="924"/>
    </location>
</feature>
<organism evidence="2 3">
    <name type="scientific">Hungatella hathewayi</name>
    <dbReference type="NCBI Taxonomy" id="154046"/>
    <lineage>
        <taxon>Bacteria</taxon>
        <taxon>Bacillati</taxon>
        <taxon>Bacillota</taxon>
        <taxon>Clostridia</taxon>
        <taxon>Lachnospirales</taxon>
        <taxon>Lachnospiraceae</taxon>
        <taxon>Hungatella</taxon>
    </lineage>
</organism>
<evidence type="ECO:0000256" key="1">
    <source>
        <dbReference type="SAM" id="Phobius"/>
    </source>
</evidence>
<protein>
    <submittedName>
        <fullName evidence="2">Uncharacterized protein</fullName>
    </submittedName>
</protein>